<sequence length="52" mass="5917">MLNELNKDGRKIVLQMIKTETIFTKNAYCEGELGRSTPMNMDCHLGEGLDKE</sequence>
<keyword evidence="2" id="KW-1185">Reference proteome</keyword>
<accession>A0A0C2C7S5</accession>
<gene>
    <name evidence="1" type="ORF">ANCDUO_17561</name>
</gene>
<organism evidence="1 2">
    <name type="scientific">Ancylostoma duodenale</name>
    <dbReference type="NCBI Taxonomy" id="51022"/>
    <lineage>
        <taxon>Eukaryota</taxon>
        <taxon>Metazoa</taxon>
        <taxon>Ecdysozoa</taxon>
        <taxon>Nematoda</taxon>
        <taxon>Chromadorea</taxon>
        <taxon>Rhabditida</taxon>
        <taxon>Rhabditina</taxon>
        <taxon>Rhabditomorpha</taxon>
        <taxon>Strongyloidea</taxon>
        <taxon>Ancylostomatidae</taxon>
        <taxon>Ancylostomatinae</taxon>
        <taxon>Ancylostoma</taxon>
    </lineage>
</organism>
<name>A0A0C2C7S5_9BILA</name>
<dbReference type="AlphaFoldDB" id="A0A0C2C7S5"/>
<reference evidence="1 2" key="1">
    <citation type="submission" date="2013-12" db="EMBL/GenBank/DDBJ databases">
        <title>Draft genome of the parsitic nematode Ancylostoma duodenale.</title>
        <authorList>
            <person name="Mitreva M."/>
        </authorList>
    </citation>
    <scope>NUCLEOTIDE SEQUENCE [LARGE SCALE GENOMIC DNA]</scope>
    <source>
        <strain evidence="1 2">Zhejiang</strain>
    </source>
</reference>
<protein>
    <submittedName>
        <fullName evidence="1">Uncharacterized protein</fullName>
    </submittedName>
</protein>
<evidence type="ECO:0000313" key="2">
    <source>
        <dbReference type="Proteomes" id="UP000054047"/>
    </source>
</evidence>
<dbReference type="Proteomes" id="UP000054047">
    <property type="component" value="Unassembled WGS sequence"/>
</dbReference>
<evidence type="ECO:0000313" key="1">
    <source>
        <dbReference type="EMBL" id="KIH52338.1"/>
    </source>
</evidence>
<proteinExistence type="predicted"/>
<dbReference type="EMBL" id="KN743890">
    <property type="protein sequence ID" value="KIH52338.1"/>
    <property type="molecule type" value="Genomic_DNA"/>
</dbReference>